<evidence type="ECO:0000313" key="2">
    <source>
        <dbReference type="Proteomes" id="UP000189935"/>
    </source>
</evidence>
<accession>A0A1M6Q1D9</accession>
<gene>
    <name evidence="1" type="ORF">SAMN05444159_2525</name>
</gene>
<dbReference type="Proteomes" id="UP000189935">
    <property type="component" value="Chromosome I"/>
</dbReference>
<dbReference type="AlphaFoldDB" id="A0A1M6Q1D9"/>
<dbReference type="OrthoDB" id="9554101at2"/>
<proteinExistence type="predicted"/>
<sequence>MEICINYGGMRHCFLVPIVELPVSWGRPGPGPINYPAFMQDVIILASVSNTAKHIGDENVRNLVHEGVSAALRAVQEHAGADVTIRAKAEHR</sequence>
<evidence type="ECO:0000313" key="1">
    <source>
        <dbReference type="EMBL" id="SHK13973.1"/>
    </source>
</evidence>
<protein>
    <submittedName>
        <fullName evidence="1">Uncharacterized protein</fullName>
    </submittedName>
</protein>
<organism evidence="1 2">
    <name type="scientific">Bradyrhizobium lablabi</name>
    <dbReference type="NCBI Taxonomy" id="722472"/>
    <lineage>
        <taxon>Bacteria</taxon>
        <taxon>Pseudomonadati</taxon>
        <taxon>Pseudomonadota</taxon>
        <taxon>Alphaproteobacteria</taxon>
        <taxon>Hyphomicrobiales</taxon>
        <taxon>Nitrobacteraceae</taxon>
        <taxon>Bradyrhizobium</taxon>
    </lineage>
</organism>
<dbReference type="EMBL" id="LT670844">
    <property type="protein sequence ID" value="SHK13973.1"/>
    <property type="molecule type" value="Genomic_DNA"/>
</dbReference>
<dbReference type="RefSeq" id="WP_079538419.1">
    <property type="nucleotide sequence ID" value="NZ_LT670844.1"/>
</dbReference>
<name>A0A1M6Q1D9_9BRAD</name>
<reference evidence="1 2" key="1">
    <citation type="submission" date="2016-11" db="EMBL/GenBank/DDBJ databases">
        <authorList>
            <person name="Jaros S."/>
            <person name="Januszkiewicz K."/>
            <person name="Wedrychowicz H."/>
        </authorList>
    </citation>
    <scope>NUCLEOTIDE SEQUENCE [LARGE SCALE GENOMIC DNA]</scope>
    <source>
        <strain evidence="1 2">GAS499</strain>
    </source>
</reference>